<dbReference type="GeneID" id="107119109"/>
<feature type="transmembrane region" description="Helical" evidence="6">
    <location>
        <begin position="133"/>
        <end position="153"/>
    </location>
</feature>
<dbReference type="Gene3D" id="1.20.140.150">
    <property type="match status" value="1"/>
</dbReference>
<evidence type="ECO:0000256" key="4">
    <source>
        <dbReference type="ARBA" id="ARBA00022989"/>
    </source>
</evidence>
<keyword evidence="4 6" id="KW-1133">Transmembrane helix</keyword>
<evidence type="ECO:0000313" key="8">
    <source>
        <dbReference type="RefSeq" id="XP_015277038.1"/>
    </source>
</evidence>
<keyword evidence="5 6" id="KW-0472">Membrane</keyword>
<organism evidence="7 8">
    <name type="scientific">Gekko japonicus</name>
    <name type="common">Schlegel's Japanese gecko</name>
    <dbReference type="NCBI Taxonomy" id="146911"/>
    <lineage>
        <taxon>Eukaryota</taxon>
        <taxon>Metazoa</taxon>
        <taxon>Chordata</taxon>
        <taxon>Craniata</taxon>
        <taxon>Vertebrata</taxon>
        <taxon>Euteleostomi</taxon>
        <taxon>Lepidosauria</taxon>
        <taxon>Squamata</taxon>
        <taxon>Bifurcata</taxon>
        <taxon>Gekkota</taxon>
        <taxon>Gekkonidae</taxon>
        <taxon>Gekkoninae</taxon>
        <taxon>Gekko</taxon>
    </lineage>
</organism>
<reference evidence="8" key="1">
    <citation type="submission" date="2025-08" db="UniProtKB">
        <authorList>
            <consortium name="RefSeq"/>
        </authorList>
    </citation>
    <scope>IDENTIFICATION</scope>
</reference>
<evidence type="ECO:0000256" key="6">
    <source>
        <dbReference type="SAM" id="Phobius"/>
    </source>
</evidence>
<protein>
    <submittedName>
        <fullName evidence="8">Protein NKG7</fullName>
    </submittedName>
</protein>
<name>A0ABM1KTK1_GEKJA</name>
<feature type="transmembrane region" description="Helical" evidence="6">
    <location>
        <begin position="64"/>
        <end position="84"/>
    </location>
</feature>
<feature type="transmembrane region" description="Helical" evidence="6">
    <location>
        <begin position="7"/>
        <end position="30"/>
    </location>
</feature>
<evidence type="ECO:0000256" key="1">
    <source>
        <dbReference type="ARBA" id="ARBA00004141"/>
    </source>
</evidence>
<keyword evidence="3 6" id="KW-0812">Transmembrane</keyword>
<dbReference type="InterPro" id="IPR004032">
    <property type="entry name" value="PMP22_EMP_MP20"/>
</dbReference>
<dbReference type="Pfam" id="PF00822">
    <property type="entry name" value="PMP22_Claudin"/>
    <property type="match status" value="1"/>
</dbReference>
<dbReference type="Proteomes" id="UP000694871">
    <property type="component" value="Unplaced"/>
</dbReference>
<dbReference type="PROSITE" id="PS01221">
    <property type="entry name" value="PMP22_1"/>
    <property type="match status" value="1"/>
</dbReference>
<evidence type="ECO:0000256" key="2">
    <source>
        <dbReference type="ARBA" id="ARBA00006864"/>
    </source>
</evidence>
<comment type="subcellular location">
    <subcellularLocation>
        <location evidence="1">Membrane</location>
        <topology evidence="1">Multi-pass membrane protein</topology>
    </subcellularLocation>
</comment>
<dbReference type="InterPro" id="IPR050579">
    <property type="entry name" value="PMP-22/EMP/MP20-like"/>
</dbReference>
<feature type="transmembrane region" description="Helical" evidence="6">
    <location>
        <begin position="96"/>
        <end position="121"/>
    </location>
</feature>
<dbReference type="InterPro" id="IPR004031">
    <property type="entry name" value="PMP22/EMP/MP20/Claudin"/>
</dbReference>
<proteinExistence type="inferred from homology"/>
<keyword evidence="7" id="KW-1185">Reference proteome</keyword>
<dbReference type="PANTHER" id="PTHR10671:SF34">
    <property type="entry name" value="PROTEIN NKG7"/>
    <property type="match status" value="1"/>
</dbReference>
<sequence>MEGLHIAACFVSFISLLLLIIALASDYWVVGSDRSHTGLWQMCKANICLSYGMQVQAYIHATRAFLFMGMVAGAVSFFGLYALFSHTHVGSISIYIVAMSASCVAGFCSVIAMSTFTGAYYHQDSIFGTWFGWSFGIGWASFPLFLLTAGLALR</sequence>
<evidence type="ECO:0000256" key="3">
    <source>
        <dbReference type="ARBA" id="ARBA00022692"/>
    </source>
</evidence>
<comment type="similarity">
    <text evidence="2">Belongs to the PMP-22/EMP/MP20 family.</text>
</comment>
<evidence type="ECO:0000313" key="7">
    <source>
        <dbReference type="Proteomes" id="UP000694871"/>
    </source>
</evidence>
<gene>
    <name evidence="8" type="primary">NKG7</name>
</gene>
<accession>A0ABM1KTK1</accession>
<evidence type="ECO:0000256" key="5">
    <source>
        <dbReference type="ARBA" id="ARBA00023136"/>
    </source>
</evidence>
<dbReference type="RefSeq" id="XP_015277038.1">
    <property type="nucleotide sequence ID" value="XM_015421552.1"/>
</dbReference>
<dbReference type="PANTHER" id="PTHR10671">
    <property type="entry name" value="EPITHELIAL MEMBRANE PROTEIN-RELATED"/>
    <property type="match status" value="1"/>
</dbReference>